<keyword evidence="3" id="KW-1185">Reference proteome</keyword>
<reference evidence="2 3" key="1">
    <citation type="submission" date="2021-05" db="EMBL/GenBank/DDBJ databases">
        <title>Mycobacterium acidophilum sp. nov., an extremely acid-tolerant member of the genus Mycobacterium.</title>
        <authorList>
            <person name="Xia J."/>
        </authorList>
    </citation>
    <scope>NUCLEOTIDE SEQUENCE [LARGE SCALE GENOMIC DNA]</scope>
    <source>
        <strain evidence="2 3">M1</strain>
    </source>
</reference>
<dbReference type="NCBIfam" id="TIGR03561">
    <property type="entry name" value="organ_hyd_perox"/>
    <property type="match status" value="1"/>
</dbReference>
<evidence type="ECO:0000313" key="2">
    <source>
        <dbReference type="EMBL" id="MBS9535441.1"/>
    </source>
</evidence>
<dbReference type="Pfam" id="PF02566">
    <property type="entry name" value="OsmC"/>
    <property type="match status" value="1"/>
</dbReference>
<accession>A0ABS5RMA1</accession>
<organism evidence="2 3">
    <name type="scientific">Mycolicibacter acidiphilus</name>
    <dbReference type="NCBI Taxonomy" id="2835306"/>
    <lineage>
        <taxon>Bacteria</taxon>
        <taxon>Bacillati</taxon>
        <taxon>Actinomycetota</taxon>
        <taxon>Actinomycetes</taxon>
        <taxon>Mycobacteriales</taxon>
        <taxon>Mycobacteriaceae</taxon>
        <taxon>Mycolicibacter</taxon>
    </lineage>
</organism>
<proteinExistence type="inferred from homology"/>
<dbReference type="InterPro" id="IPR036102">
    <property type="entry name" value="OsmC/Ohrsf"/>
</dbReference>
<dbReference type="SUPFAM" id="SSF82784">
    <property type="entry name" value="OsmC-like"/>
    <property type="match status" value="1"/>
</dbReference>
<dbReference type="Gene3D" id="2.20.25.10">
    <property type="match status" value="1"/>
</dbReference>
<comment type="similarity">
    <text evidence="1">Belongs to the OsmC/Ohr family.</text>
</comment>
<evidence type="ECO:0000313" key="3">
    <source>
        <dbReference type="Proteomes" id="UP001519535"/>
    </source>
</evidence>
<dbReference type="InterPro" id="IPR003718">
    <property type="entry name" value="OsmC/Ohr_fam"/>
</dbReference>
<sequence length="143" mass="14951">MSLRVIFSAESTAAGYGRDGGQVTSADGLIDFKTAHPRELGGPGDGINPEQLFSAAYATCFLSALRLVAKRSVVMLDEHATVTVAVGLGKDLDDSIGLTGTITGYLPGVPQGKADEMMAEAHEMCPYSRAIRGNCDFALVAKV</sequence>
<gene>
    <name evidence="2" type="ORF">KIH27_17795</name>
</gene>
<dbReference type="PANTHER" id="PTHR33797:SF2">
    <property type="entry name" value="ORGANIC HYDROPEROXIDE RESISTANCE PROTEIN-LIKE"/>
    <property type="match status" value="1"/>
</dbReference>
<dbReference type="PANTHER" id="PTHR33797">
    <property type="entry name" value="ORGANIC HYDROPEROXIDE RESISTANCE PROTEIN-LIKE"/>
    <property type="match status" value="1"/>
</dbReference>
<dbReference type="Proteomes" id="UP001519535">
    <property type="component" value="Unassembled WGS sequence"/>
</dbReference>
<evidence type="ECO:0000256" key="1">
    <source>
        <dbReference type="ARBA" id="ARBA00007378"/>
    </source>
</evidence>
<comment type="caution">
    <text evidence="2">The sequence shown here is derived from an EMBL/GenBank/DDBJ whole genome shotgun (WGS) entry which is preliminary data.</text>
</comment>
<dbReference type="Gene3D" id="3.30.300.20">
    <property type="match status" value="1"/>
</dbReference>
<name>A0ABS5RMA1_9MYCO</name>
<dbReference type="InterPro" id="IPR015946">
    <property type="entry name" value="KH_dom-like_a/b"/>
</dbReference>
<dbReference type="InterPro" id="IPR019953">
    <property type="entry name" value="OHR"/>
</dbReference>
<dbReference type="EMBL" id="JAHCLR010000043">
    <property type="protein sequence ID" value="MBS9535441.1"/>
    <property type="molecule type" value="Genomic_DNA"/>
</dbReference>
<protein>
    <submittedName>
        <fullName evidence="2">Ohr family peroxiredoxin</fullName>
    </submittedName>
</protein>
<dbReference type="RefSeq" id="WP_214094295.1">
    <property type="nucleotide sequence ID" value="NZ_JAHCLR010000043.1"/>
</dbReference>